<evidence type="ECO:0000256" key="5">
    <source>
        <dbReference type="SAM" id="MobiDB-lite"/>
    </source>
</evidence>
<evidence type="ECO:0000256" key="4">
    <source>
        <dbReference type="RuleBase" id="RU367133"/>
    </source>
</evidence>
<protein>
    <recommendedName>
        <fullName evidence="3 4">Nonsense-mediated mRNA decay factor SMG8</fullName>
    </recommendedName>
</protein>
<keyword evidence="6" id="KW-0472">Membrane</keyword>
<sequence length="1042" mass="115208">MADSGAKRASVEFFQYLINSSESCVDDEVCVVGIFGKDNIGFKSKAVHLNGTIGKEVFKIDFLDSMFKKKDMHDFSCDIDVYHDVEQRIIYLHLVSVYDVSRMLQLCKQAPQDVQNAESHQYWMSHEFYYACALMFMFSVSHIIVVLHPSQSFDLSYIRLFRTLGSTRHQLLPQISQLLSGVDGIPEIWRQTGRPCIPRLVCSLKQRVPFMDPSQVTTTPQKKLQHAIEDQLYSIMKKARLLGSLSSSSLFTVNSSHAFVHVQPSSKDFDPVTILLNTLAKPAINTQWVESSPLLKNSLFLKREQFEGGSDLLHCGNGQVLFKDYLKQQIDHLMTGDAGRDGLAEGRRGTHVEVPSCRLWARVCLVLFEFFMTPKNELIAPLTTMASHLDLDMKFSEARCRKAIPVATSAYLEGLPSHYTQNVHVNQLSQALRVFSLHARGPAFEHYAAQFEDECNKVWMTGRQLCEERSLTGRHCVYPYHRVPSEGEVPSDPVSDESKDLGIIPCKPHSSRITSSSACNCGRVQDHREDPFDLKVANFDFFQMLEEKCCSSLVHLLFPFHPMSATAVNQTVKEQGDDIPFLEIKTEPTVPIEDETVAGEDGGEERQSMKESVEEMEALPLSVASAAVPIPNAGISGRLGSVGSVGQKGSLTYGSSGYQSTLDMTSHEGPELKSITSELRSVVSLGIPGELSTMGSQDVFVADHARHDKNADDMPSWQCGEKEKVFLETMICTDSPPGVYPRFPSWSLCRLGGSSGYNPAKGLEQPGFFPNSNFLLAWDIPLLNDSQSDLTSQFDGQGKHLGSKQMTEEAWPTLNEVPSTAGSSMSSLPLHQALAYARRQCVDFRGNMPPLVSSASSGKGSASSSRQRGRATREGAVPTVRAYIGLEFECPRGHRFICSGPDKMVKATSSGHVKETAHKLVTSDMPLYFPCPCRSSKPLMAQMMRAFVVTPDSPVLVTLNPRVQPSIPPCPIFYSGIHAGLSLPPASFCVLRFPYVYVGEDGPVLPPGDSHPLISCRVLKGLFSVMGQVQDNSKSNFVEAKH</sequence>
<gene>
    <name evidence="7" type="ORF">P5673_020016</name>
</gene>
<organism evidence="7 8">
    <name type="scientific">Acropora cervicornis</name>
    <name type="common">Staghorn coral</name>
    <dbReference type="NCBI Taxonomy" id="6130"/>
    <lineage>
        <taxon>Eukaryota</taxon>
        <taxon>Metazoa</taxon>
        <taxon>Cnidaria</taxon>
        <taxon>Anthozoa</taxon>
        <taxon>Hexacorallia</taxon>
        <taxon>Scleractinia</taxon>
        <taxon>Astrocoeniina</taxon>
        <taxon>Acroporidae</taxon>
        <taxon>Acropora</taxon>
    </lineage>
</organism>
<keyword evidence="2 4" id="KW-0866">Nonsense-mediated mRNA decay</keyword>
<comment type="function">
    <text evidence="4">Involved in nonsense-mediated decay (NMD) of mRNAs containing premature stop codons.</text>
</comment>
<comment type="similarity">
    <text evidence="1 4">Belongs to the SMG8 family.</text>
</comment>
<name>A0AAD9V1E0_ACRCE</name>
<evidence type="ECO:0000256" key="1">
    <source>
        <dbReference type="ARBA" id="ARBA00006443"/>
    </source>
</evidence>
<feature type="region of interest" description="Disordered" evidence="5">
    <location>
        <begin position="852"/>
        <end position="876"/>
    </location>
</feature>
<dbReference type="InterPro" id="IPR019354">
    <property type="entry name" value="SMG8-like"/>
</dbReference>
<proteinExistence type="inferred from homology"/>
<evidence type="ECO:0000256" key="3">
    <source>
        <dbReference type="ARBA" id="ARBA00029509"/>
    </source>
</evidence>
<dbReference type="PANTHER" id="PTHR13091">
    <property type="entry name" value="AMPLIFIED IN BREAST CANCER 2-RELATED"/>
    <property type="match status" value="1"/>
</dbReference>
<comment type="caution">
    <text evidence="7">The sequence shown here is derived from an EMBL/GenBank/DDBJ whole genome shotgun (WGS) entry which is preliminary data.</text>
</comment>
<dbReference type="GO" id="GO:0000184">
    <property type="term" value="P:nuclear-transcribed mRNA catabolic process, nonsense-mediated decay"/>
    <property type="evidence" value="ECO:0007669"/>
    <property type="project" value="UniProtKB-UniRule"/>
</dbReference>
<dbReference type="EMBL" id="JARQWQ010000048">
    <property type="protein sequence ID" value="KAK2557658.1"/>
    <property type="molecule type" value="Genomic_DNA"/>
</dbReference>
<dbReference type="AlphaFoldDB" id="A0AAD9V1E0"/>
<keyword evidence="8" id="KW-1185">Reference proteome</keyword>
<keyword evidence="6" id="KW-0812">Transmembrane</keyword>
<evidence type="ECO:0000256" key="6">
    <source>
        <dbReference type="SAM" id="Phobius"/>
    </source>
</evidence>
<reference evidence="7" key="2">
    <citation type="journal article" date="2023" name="Science">
        <title>Genomic signatures of disease resistance in endangered staghorn corals.</title>
        <authorList>
            <person name="Vollmer S.V."/>
            <person name="Selwyn J.D."/>
            <person name="Despard B.A."/>
            <person name="Roesel C.L."/>
        </authorList>
    </citation>
    <scope>NUCLEOTIDE SEQUENCE</scope>
    <source>
        <strain evidence="7">K2</strain>
    </source>
</reference>
<accession>A0AAD9V1E0</accession>
<feature type="transmembrane region" description="Helical" evidence="6">
    <location>
        <begin position="128"/>
        <end position="147"/>
    </location>
</feature>
<reference evidence="7" key="1">
    <citation type="journal article" date="2023" name="G3 (Bethesda)">
        <title>Whole genome assembly and annotation of the endangered Caribbean coral Acropora cervicornis.</title>
        <authorList>
            <person name="Selwyn J.D."/>
            <person name="Vollmer S.V."/>
        </authorList>
    </citation>
    <scope>NUCLEOTIDE SEQUENCE</scope>
    <source>
        <strain evidence="7">K2</strain>
    </source>
</reference>
<evidence type="ECO:0000313" key="8">
    <source>
        <dbReference type="Proteomes" id="UP001249851"/>
    </source>
</evidence>
<keyword evidence="6" id="KW-1133">Transmembrane helix</keyword>
<feature type="compositionally biased region" description="Low complexity" evidence="5">
    <location>
        <begin position="853"/>
        <end position="866"/>
    </location>
</feature>
<dbReference type="Pfam" id="PF10220">
    <property type="entry name" value="Smg8_Smg9"/>
    <property type="match status" value="1"/>
</dbReference>
<dbReference type="PANTHER" id="PTHR13091:SF0">
    <property type="entry name" value="NONSENSE-MEDIATED MRNA DECAY FACTOR SMG8"/>
    <property type="match status" value="1"/>
</dbReference>
<evidence type="ECO:0000256" key="2">
    <source>
        <dbReference type="ARBA" id="ARBA00023161"/>
    </source>
</evidence>
<evidence type="ECO:0000313" key="7">
    <source>
        <dbReference type="EMBL" id="KAK2557658.1"/>
    </source>
</evidence>
<dbReference type="Proteomes" id="UP001249851">
    <property type="component" value="Unassembled WGS sequence"/>
</dbReference>